<proteinExistence type="predicted"/>
<protein>
    <submittedName>
        <fullName evidence="5">T9SS type A sorting domain-containing protein</fullName>
    </submittedName>
</protein>
<dbReference type="SUPFAM" id="SSF50939">
    <property type="entry name" value="Sialidases"/>
    <property type="match status" value="1"/>
</dbReference>
<dbReference type="KEGG" id="fcj:RN605_08355"/>
<dbReference type="SUPFAM" id="SSF110296">
    <property type="entry name" value="Oligoxyloglucan reducing end-specific cellobiohydrolase"/>
    <property type="match status" value="1"/>
</dbReference>
<feature type="domain" description="Secretion system C-terminal sorting" evidence="3">
    <location>
        <begin position="364"/>
        <end position="435"/>
    </location>
</feature>
<dbReference type="InterPro" id="IPR036278">
    <property type="entry name" value="Sialidase_sf"/>
</dbReference>
<reference evidence="5 6" key="1">
    <citation type="submission" date="2023-09" db="EMBL/GenBank/DDBJ databases">
        <title>Flavobacterium sp. a novel bacteria isolate from Pepper rhizosphere.</title>
        <authorList>
            <person name="Peng Y."/>
            <person name="Lee J."/>
        </authorList>
    </citation>
    <scope>NUCLEOTIDE SEQUENCE [LARGE SCALE GENOMIC DNA]</scope>
    <source>
        <strain evidence="4">PMR2A8</strain>
        <strain evidence="5 6">PMTSA4</strain>
    </source>
</reference>
<evidence type="ECO:0000256" key="1">
    <source>
        <dbReference type="ARBA" id="ARBA00022729"/>
    </source>
</evidence>
<keyword evidence="1 2" id="KW-0732">Signal</keyword>
<dbReference type="NCBIfam" id="TIGR04183">
    <property type="entry name" value="Por_Secre_tail"/>
    <property type="match status" value="1"/>
</dbReference>
<evidence type="ECO:0000313" key="4">
    <source>
        <dbReference type="EMBL" id="WNM19310.1"/>
    </source>
</evidence>
<evidence type="ECO:0000313" key="5">
    <source>
        <dbReference type="EMBL" id="WNM20699.1"/>
    </source>
</evidence>
<dbReference type="Pfam" id="PF18962">
    <property type="entry name" value="Por_Secre_tail"/>
    <property type="match status" value="1"/>
</dbReference>
<accession>A0AA96F175</accession>
<dbReference type="EMBL" id="CP134890">
    <property type="protein sequence ID" value="WNM20699.1"/>
    <property type="molecule type" value="Genomic_DNA"/>
</dbReference>
<feature type="signal peptide" evidence="2">
    <location>
        <begin position="1"/>
        <end position="18"/>
    </location>
</feature>
<feature type="chain" id="PRO_5044705482" evidence="2">
    <location>
        <begin position="19"/>
        <end position="437"/>
    </location>
</feature>
<dbReference type="Proteomes" id="UP001304515">
    <property type="component" value="Chromosome"/>
</dbReference>
<dbReference type="RefSeq" id="WP_313324141.1">
    <property type="nucleotide sequence ID" value="NZ_CP134878.1"/>
</dbReference>
<name>A0AA96J9M6_9FLAO</name>
<evidence type="ECO:0000313" key="6">
    <source>
        <dbReference type="Proteomes" id="UP001304515"/>
    </source>
</evidence>
<evidence type="ECO:0000259" key="3">
    <source>
        <dbReference type="Pfam" id="PF18962"/>
    </source>
</evidence>
<gene>
    <name evidence="5" type="ORF">RN605_08355</name>
    <name evidence="4" type="ORF">RN608_01185</name>
</gene>
<dbReference type="Gene3D" id="2.130.10.10">
    <property type="entry name" value="YVTN repeat-like/Quinoprotein amine dehydrogenase"/>
    <property type="match status" value="2"/>
</dbReference>
<dbReference type="EMBL" id="CP134878">
    <property type="protein sequence ID" value="WNM19310.1"/>
    <property type="molecule type" value="Genomic_DNA"/>
</dbReference>
<evidence type="ECO:0000256" key="2">
    <source>
        <dbReference type="SAM" id="SignalP"/>
    </source>
</evidence>
<dbReference type="InterPro" id="IPR026444">
    <property type="entry name" value="Secre_tail"/>
</dbReference>
<keyword evidence="6" id="KW-1185">Reference proteome</keyword>
<accession>A0AA96J9M6</accession>
<sequence length="437" mass="46566">MKKILLLFTFISGFYLNAQTWTEQNTGYPVDGSYTGDISIVDANVVWTMVQRTSTTNHQTYGKSTNGGTTWTTGTINVGNTTGLGIGNITASDANTAWVSVFPTTTALGTQGVYKTTNGGATWTKQTTAAFTSASFVNFVHFWDANNGVCMGDKKNGYFEIYTTTNGGTTWTRTPTGNIAASTTDYGYTGKFYVKGNTVWFGTDGGQLMRSTNRGLNWTTINTPIADFGGGTVATSVGEFAFKDDNNGVIQQTVSNTFYVTTDGGANWTTVPTTGMFWGAIDYAGADMLVSAGSTTGNFGSSYSLDNGTTWTAIDALSHTTVEFLNATVGFGGGFTGTGTGVGGIFKFNNTLKNSQFISSKFSMYPNPTNSVINISNNDDIVMNTISISDINGRTVKQVKVDNVNSTQINVSELSSGIYFMNISTDSGNAVKKFIKN</sequence>
<organism evidence="5 6">
    <name type="scientific">Flavobacterium capsici</name>
    <dbReference type="NCBI Taxonomy" id="3075618"/>
    <lineage>
        <taxon>Bacteria</taxon>
        <taxon>Pseudomonadati</taxon>
        <taxon>Bacteroidota</taxon>
        <taxon>Flavobacteriia</taxon>
        <taxon>Flavobacteriales</taxon>
        <taxon>Flavobacteriaceae</taxon>
        <taxon>Flavobacterium</taxon>
    </lineage>
</organism>
<dbReference type="InterPro" id="IPR015943">
    <property type="entry name" value="WD40/YVTN_repeat-like_dom_sf"/>
</dbReference>
<dbReference type="AlphaFoldDB" id="A0AA96J9M6"/>